<evidence type="ECO:0000256" key="1">
    <source>
        <dbReference type="SAM" id="Phobius"/>
    </source>
</evidence>
<dbReference type="AlphaFoldDB" id="A0A1T4KN37"/>
<feature type="transmembrane region" description="Helical" evidence="1">
    <location>
        <begin position="90"/>
        <end position="111"/>
    </location>
</feature>
<gene>
    <name evidence="2" type="ORF">SAMN02745191_0617</name>
</gene>
<dbReference type="EMBL" id="FUWY01000001">
    <property type="protein sequence ID" value="SJZ43783.1"/>
    <property type="molecule type" value="Genomic_DNA"/>
</dbReference>
<dbReference type="STRING" id="118967.SAMN02745191_0617"/>
<evidence type="ECO:0000313" key="2">
    <source>
        <dbReference type="EMBL" id="SJZ43783.1"/>
    </source>
</evidence>
<feature type="transmembrane region" description="Helical" evidence="1">
    <location>
        <begin position="67"/>
        <end position="84"/>
    </location>
</feature>
<accession>A0A1T4KN37</accession>
<feature type="transmembrane region" description="Helical" evidence="1">
    <location>
        <begin position="7"/>
        <end position="29"/>
    </location>
</feature>
<evidence type="ECO:0000313" key="3">
    <source>
        <dbReference type="Proteomes" id="UP000243297"/>
    </source>
</evidence>
<sequence>MNKFSKILLCISIPCLLYSSLLIYTFYFIDTTYIEIWGLFKALLIVMTLIFVIYLVIKNKVYGHQKLILISLSILHLAMYFSFLKNVFDALLIYVFPIQCIMIFLAATFMIKGKVEKVSIFEEILSSEMLSYVIIISYVFLLQSNGVRNLLIVVLEQPVNVRQCLNLNWYTEDVFGLNYNNDARCSIREIEAYIDGEEVNLNSVNYLSPDKNITFVFGEHFRDSIRFDFKFDFSPISLKLEKKEIRDTFNEY</sequence>
<reference evidence="3" key="1">
    <citation type="submission" date="2017-02" db="EMBL/GenBank/DDBJ databases">
        <authorList>
            <person name="Varghese N."/>
            <person name="Submissions S."/>
        </authorList>
    </citation>
    <scope>NUCLEOTIDE SEQUENCE [LARGE SCALE GENOMIC DNA]</scope>
    <source>
        <strain evidence="3">ATCC 25662</strain>
    </source>
</reference>
<keyword evidence="3" id="KW-1185">Reference proteome</keyword>
<proteinExistence type="predicted"/>
<keyword evidence="1" id="KW-1133">Transmembrane helix</keyword>
<dbReference type="RefSeq" id="WP_078711044.1">
    <property type="nucleotide sequence ID" value="NZ_FUWY01000001.1"/>
</dbReference>
<dbReference type="Proteomes" id="UP000243297">
    <property type="component" value="Unassembled WGS sequence"/>
</dbReference>
<keyword evidence="1" id="KW-0472">Membrane</keyword>
<keyword evidence="1" id="KW-0812">Transmembrane</keyword>
<name>A0A1T4KN37_9FIRM</name>
<organism evidence="2 3">
    <name type="scientific">Anaerorhabdus furcosa</name>
    <dbReference type="NCBI Taxonomy" id="118967"/>
    <lineage>
        <taxon>Bacteria</taxon>
        <taxon>Bacillati</taxon>
        <taxon>Bacillota</taxon>
        <taxon>Erysipelotrichia</taxon>
        <taxon>Erysipelotrichales</taxon>
        <taxon>Erysipelotrichaceae</taxon>
        <taxon>Anaerorhabdus</taxon>
    </lineage>
</organism>
<protein>
    <submittedName>
        <fullName evidence="2">Uncharacterized protein</fullName>
    </submittedName>
</protein>
<feature type="transmembrane region" description="Helical" evidence="1">
    <location>
        <begin position="35"/>
        <end position="55"/>
    </location>
</feature>